<evidence type="ECO:0000256" key="4">
    <source>
        <dbReference type="ARBA" id="ARBA00022692"/>
    </source>
</evidence>
<evidence type="ECO:0000256" key="3">
    <source>
        <dbReference type="ARBA" id="ARBA00022448"/>
    </source>
</evidence>
<evidence type="ECO:0000256" key="1">
    <source>
        <dbReference type="ARBA" id="ARBA00004141"/>
    </source>
</evidence>
<protein>
    <submittedName>
        <fullName evidence="8">Uncharacterized protein</fullName>
    </submittedName>
</protein>
<proteinExistence type="inferred from homology"/>
<keyword evidence="4 7" id="KW-0812">Transmembrane</keyword>
<evidence type="ECO:0000256" key="2">
    <source>
        <dbReference type="ARBA" id="ARBA00006690"/>
    </source>
</evidence>
<dbReference type="AlphaFoldDB" id="A0A0L0D662"/>
<feature type="transmembrane region" description="Helical" evidence="7">
    <location>
        <begin position="93"/>
        <end position="113"/>
    </location>
</feature>
<evidence type="ECO:0000313" key="8">
    <source>
        <dbReference type="EMBL" id="KNC46803.1"/>
    </source>
</evidence>
<keyword evidence="5 7" id="KW-1133">Transmembrane helix</keyword>
<dbReference type="InterPro" id="IPR013936">
    <property type="entry name" value="CRT-like"/>
</dbReference>
<keyword evidence="9" id="KW-1185">Reference proteome</keyword>
<comment type="similarity">
    <text evidence="2">Belongs to the CRT-like transporter family.</text>
</comment>
<dbReference type="GO" id="GO:0016020">
    <property type="term" value="C:membrane"/>
    <property type="evidence" value="ECO:0007669"/>
    <property type="project" value="UniProtKB-SubCell"/>
</dbReference>
<dbReference type="EMBL" id="GL349444">
    <property type="protein sequence ID" value="KNC46803.1"/>
    <property type="molecule type" value="Genomic_DNA"/>
</dbReference>
<evidence type="ECO:0000313" key="9">
    <source>
        <dbReference type="Proteomes" id="UP000054408"/>
    </source>
</evidence>
<sequence length="419" mass="43654">MASGRQSPPSGSRLGVGFVTLCGVFFAATVASTVLGKKGNVAVPVFPLALSALTALAGVAVYPLLFLGILLADSRVDLPARFLHRRGMLSLPSYALPATVGALFAAHNVLANLGARGNVVPGPLVAILSKLVVPFSMSMEACAKALGYHHLYSRISVARLLAVVLLFAGVALSVFGPEGKSFAAASGASTAAYVTQVAFLVTADIPLALGILVVRQFYKAAADAAVPSGHGVTHELVFWWWVSLFELPWVIVLAPLSAYLQDFPMASLGRNARDGLACWVGGVDPSLASLDSYAKSTASVDCGYGSKMFYASLVAGFAFNVCMPLLAVRASTTTLLWILRAAALPFAVLAFSLHIVMGTHATPLHPWGLVGLALVLVALLVFTYSPRQPAASDSTVEVGDAEAVASVALLGDRSVQRFE</sequence>
<feature type="transmembrane region" description="Helical" evidence="7">
    <location>
        <begin position="335"/>
        <end position="358"/>
    </location>
</feature>
<dbReference type="RefSeq" id="XP_013760078.1">
    <property type="nucleotide sequence ID" value="XM_013904624.1"/>
</dbReference>
<feature type="transmembrane region" description="Helical" evidence="7">
    <location>
        <begin position="12"/>
        <end position="36"/>
    </location>
</feature>
<keyword evidence="6 7" id="KW-0472">Membrane</keyword>
<feature type="transmembrane region" description="Helical" evidence="7">
    <location>
        <begin position="238"/>
        <end position="260"/>
    </location>
</feature>
<feature type="transmembrane region" description="Helical" evidence="7">
    <location>
        <begin position="157"/>
        <end position="177"/>
    </location>
</feature>
<comment type="subcellular location">
    <subcellularLocation>
        <location evidence="1">Membrane</location>
        <topology evidence="1">Multi-pass membrane protein</topology>
    </subcellularLocation>
</comment>
<feature type="transmembrane region" description="Helical" evidence="7">
    <location>
        <begin position="364"/>
        <end position="384"/>
    </location>
</feature>
<feature type="transmembrane region" description="Helical" evidence="7">
    <location>
        <begin position="119"/>
        <end position="137"/>
    </location>
</feature>
<accession>A0A0L0D662</accession>
<feature type="transmembrane region" description="Helical" evidence="7">
    <location>
        <begin position="48"/>
        <end position="72"/>
    </location>
</feature>
<gene>
    <name evidence="8" type="ORF">AMSG_03234</name>
</gene>
<name>A0A0L0D662_THETB</name>
<dbReference type="PANTHER" id="PTHR31326">
    <property type="entry name" value="PROTEIN CLT2, CHLOROPLASTIC"/>
    <property type="match status" value="1"/>
</dbReference>
<feature type="transmembrane region" description="Helical" evidence="7">
    <location>
        <begin position="308"/>
        <end position="328"/>
    </location>
</feature>
<reference evidence="8 9" key="1">
    <citation type="submission" date="2010-05" db="EMBL/GenBank/DDBJ databases">
        <title>The Genome Sequence of Thecamonas trahens ATCC 50062.</title>
        <authorList>
            <consortium name="The Broad Institute Genome Sequencing Platform"/>
            <person name="Russ C."/>
            <person name="Cuomo C."/>
            <person name="Shea T."/>
            <person name="Young S.K."/>
            <person name="Zeng Q."/>
            <person name="Koehrsen M."/>
            <person name="Haas B."/>
            <person name="Borodovsky M."/>
            <person name="Guigo R."/>
            <person name="Alvarado L."/>
            <person name="Berlin A."/>
            <person name="Bochicchio J."/>
            <person name="Borenstein D."/>
            <person name="Chapman S."/>
            <person name="Chen Z."/>
            <person name="Freedman E."/>
            <person name="Gellesch M."/>
            <person name="Goldberg J."/>
            <person name="Griggs A."/>
            <person name="Gujja S."/>
            <person name="Heilman E."/>
            <person name="Heiman D."/>
            <person name="Hepburn T."/>
            <person name="Howarth C."/>
            <person name="Jen D."/>
            <person name="Larson L."/>
            <person name="Mehta T."/>
            <person name="Park D."/>
            <person name="Pearson M."/>
            <person name="Roberts A."/>
            <person name="Saif S."/>
            <person name="Shenoy N."/>
            <person name="Sisk P."/>
            <person name="Stolte C."/>
            <person name="Sykes S."/>
            <person name="Thomson T."/>
            <person name="Walk T."/>
            <person name="White J."/>
            <person name="Yandava C."/>
            <person name="Burger G."/>
            <person name="Gray M.W."/>
            <person name="Holland P.W.H."/>
            <person name="King N."/>
            <person name="Lang F.B.F."/>
            <person name="Roger A.J."/>
            <person name="Ruiz-Trillo I."/>
            <person name="Lander E."/>
            <person name="Nusbaum C."/>
        </authorList>
    </citation>
    <scope>NUCLEOTIDE SEQUENCE [LARGE SCALE GENOMIC DNA]</scope>
    <source>
        <strain evidence="8 9">ATCC 50062</strain>
    </source>
</reference>
<dbReference type="PANTHER" id="PTHR31326:SF1">
    <property type="entry name" value="PROTEIN CLT2, CHLOROPLASTIC"/>
    <property type="match status" value="1"/>
</dbReference>
<evidence type="ECO:0000256" key="6">
    <source>
        <dbReference type="ARBA" id="ARBA00023136"/>
    </source>
</evidence>
<evidence type="ECO:0000256" key="5">
    <source>
        <dbReference type="ARBA" id="ARBA00022989"/>
    </source>
</evidence>
<keyword evidence="3" id="KW-0813">Transport</keyword>
<organism evidence="8 9">
    <name type="scientific">Thecamonas trahens ATCC 50062</name>
    <dbReference type="NCBI Taxonomy" id="461836"/>
    <lineage>
        <taxon>Eukaryota</taxon>
        <taxon>Apusozoa</taxon>
        <taxon>Apusomonadida</taxon>
        <taxon>Apusomonadidae</taxon>
        <taxon>Thecamonas</taxon>
    </lineage>
</organism>
<evidence type="ECO:0000256" key="7">
    <source>
        <dbReference type="SAM" id="Phobius"/>
    </source>
</evidence>
<dbReference type="Pfam" id="PF08627">
    <property type="entry name" value="CRT-like"/>
    <property type="match status" value="1"/>
</dbReference>
<feature type="transmembrane region" description="Helical" evidence="7">
    <location>
        <begin position="197"/>
        <end position="218"/>
    </location>
</feature>
<dbReference type="Proteomes" id="UP000054408">
    <property type="component" value="Unassembled WGS sequence"/>
</dbReference>
<dbReference type="GeneID" id="25562848"/>